<sequence>MAASSSSSTAASKTNNSTGGKQSGPSAEQVVAAFQRMRQEQRSMAAKAAELEMEINEHSLVIDTLHEVDPSRKCFRLVGGVLVERTVKEVLPALENNKEQISRIVDSLSTQMQTKGRELTEYRERYNIRLVGEEDGQSKASNRESEGGGASKALLQLIYLSFLSKLHGRQQRYRYSELFGKKNVHQPEKNTRKERLKYSLSTGGIFDASGQYRVYKNLIKSEFSANQKPGVDGSLFQITLATHTTINNLHHLDSLLGRWQNPLSVAIFAHGQDVKFATALVYALSMFCPQIQTLVDFHLVCHSGEMASFPDQDREQFAGLEDCAGVFAKLETHRDKYKNYAIGGNVSYPNNLLRNVARGGTEATYILVIDIDMVPSADLPQQFLALVKSREPPSDEVFVLPAFEIRHARKMPASKSELVQLYQVGEVRPFYEELCPRCQAPTNYSQWVNLHGQVAGQLEVAYTLNWVDPWEPFYIGPRTVPLYDENFRQYGFNRISQACELHIAGYRFSVLSSAFVVHRGFKVAGDFHMRKDEENRRNRLLFRSFKEGLKTKYPASPRHC</sequence>
<comment type="caution">
    <text evidence="27">The sequence shown here is derived from an EMBL/GenBank/DDBJ whole genome shotgun (WGS) entry which is preliminary data.</text>
</comment>
<evidence type="ECO:0000256" key="10">
    <source>
        <dbReference type="ARBA" id="ARBA00022723"/>
    </source>
</evidence>
<evidence type="ECO:0000256" key="16">
    <source>
        <dbReference type="ARBA" id="ARBA00023186"/>
    </source>
</evidence>
<evidence type="ECO:0000256" key="5">
    <source>
        <dbReference type="ARBA" id="ARBA00008539"/>
    </source>
</evidence>
<dbReference type="GO" id="GO:0051082">
    <property type="term" value="F:unfolded protein binding"/>
    <property type="evidence" value="ECO:0007669"/>
    <property type="project" value="InterPro"/>
</dbReference>
<evidence type="ECO:0000256" key="7">
    <source>
        <dbReference type="ARBA" id="ARBA00022676"/>
    </source>
</evidence>
<evidence type="ECO:0000256" key="11">
    <source>
        <dbReference type="ARBA" id="ARBA00022968"/>
    </source>
</evidence>
<protein>
    <recommendedName>
        <fullName evidence="6">Beta-1,4-glucuronyltransferase 1</fullName>
    </recommendedName>
    <alternativeName>
        <fullName evidence="19">I-beta-1,3-N-acetylglucosaminyltransferase</fullName>
    </alternativeName>
    <alternativeName>
        <fullName evidence="22">N-acetyllactosaminide beta-1,3-N-acetylglucosaminyltransferase</fullName>
    </alternativeName>
    <alternativeName>
        <fullName evidence="20">Poly-N-acetyllactosamine extension enzyme</fullName>
    </alternativeName>
    <alternativeName>
        <fullName evidence="25">Prefoldin subunit 2</fullName>
    </alternativeName>
    <alternativeName>
        <fullName evidence="21">UDP-GlcNAc:betaGal beta-1,3-N-acetylglucosaminyltransferase 1</fullName>
    </alternativeName>
</protein>
<keyword evidence="13" id="KW-0333">Golgi apparatus</keyword>
<keyword evidence="16" id="KW-0143">Chaperone</keyword>
<evidence type="ECO:0000256" key="3">
    <source>
        <dbReference type="ARBA" id="ARBA00004922"/>
    </source>
</evidence>
<evidence type="ECO:0000256" key="1">
    <source>
        <dbReference type="ARBA" id="ARBA00001936"/>
    </source>
</evidence>
<keyword evidence="17" id="KW-0464">Manganese</keyword>
<dbReference type="AlphaFoldDB" id="A0A9Q1ED72"/>
<evidence type="ECO:0000313" key="27">
    <source>
        <dbReference type="EMBL" id="KAJ8336652.1"/>
    </source>
</evidence>
<evidence type="ECO:0000256" key="21">
    <source>
        <dbReference type="ARBA" id="ARBA00032181"/>
    </source>
</evidence>
<dbReference type="GO" id="GO:0046872">
    <property type="term" value="F:metal ion binding"/>
    <property type="evidence" value="ECO:0007669"/>
    <property type="project" value="UniProtKB-KW"/>
</dbReference>
<evidence type="ECO:0000256" key="19">
    <source>
        <dbReference type="ARBA" id="ARBA00030723"/>
    </source>
</evidence>
<evidence type="ECO:0000256" key="12">
    <source>
        <dbReference type="ARBA" id="ARBA00022989"/>
    </source>
</evidence>
<dbReference type="Gene3D" id="1.10.287.370">
    <property type="match status" value="1"/>
</dbReference>
<evidence type="ECO:0000256" key="20">
    <source>
        <dbReference type="ARBA" id="ARBA00032175"/>
    </source>
</evidence>
<evidence type="ECO:0000256" key="9">
    <source>
        <dbReference type="ARBA" id="ARBA00022692"/>
    </source>
</evidence>
<accession>A0A9Q1ED72</accession>
<comment type="pathway">
    <text evidence="3">Protein modification; protein glycosylation.</text>
</comment>
<dbReference type="InterPro" id="IPR009053">
    <property type="entry name" value="Prefoldin"/>
</dbReference>
<dbReference type="GO" id="GO:0035269">
    <property type="term" value="P:protein O-linked glycosylation via mannose"/>
    <property type="evidence" value="ECO:0007669"/>
    <property type="project" value="TreeGrafter"/>
</dbReference>
<evidence type="ECO:0000256" key="23">
    <source>
        <dbReference type="ARBA" id="ARBA00047852"/>
    </source>
</evidence>
<comment type="function">
    <text evidence="18">Binds specifically to cytosolic chaperonin (c-CPN) and transfers target proteins to it. Binds to nascent polypeptide chain and promotes folding in an environment in which there are many competing pathways for nonnative proteins.</text>
</comment>
<dbReference type="SUPFAM" id="SSF46579">
    <property type="entry name" value="Prefoldin"/>
    <property type="match status" value="1"/>
</dbReference>
<dbReference type="FunFam" id="1.10.287.370:FF:000002">
    <property type="entry name" value="Prefoldin subunit 2"/>
    <property type="match status" value="1"/>
</dbReference>
<dbReference type="CDD" id="cd23163">
    <property type="entry name" value="Prefoldin_2"/>
    <property type="match status" value="1"/>
</dbReference>
<keyword evidence="9" id="KW-0812">Transmembrane</keyword>
<dbReference type="GO" id="GO:0006457">
    <property type="term" value="P:protein folding"/>
    <property type="evidence" value="ECO:0007669"/>
    <property type="project" value="InterPro"/>
</dbReference>
<comment type="subcellular location">
    <subcellularLocation>
        <location evidence="2">Golgi apparatus membrane</location>
        <topology evidence="2">Single-pass type II membrane protein</topology>
    </subcellularLocation>
</comment>
<evidence type="ECO:0000256" key="22">
    <source>
        <dbReference type="ARBA" id="ARBA00033291"/>
    </source>
</evidence>
<evidence type="ECO:0000313" key="28">
    <source>
        <dbReference type="Proteomes" id="UP001152622"/>
    </source>
</evidence>
<keyword evidence="12" id="KW-1133">Transmembrane helix</keyword>
<evidence type="ECO:0000256" key="17">
    <source>
        <dbReference type="ARBA" id="ARBA00023211"/>
    </source>
</evidence>
<dbReference type="Pfam" id="PF01920">
    <property type="entry name" value="Prefoldin_2"/>
    <property type="match status" value="1"/>
</dbReference>
<comment type="catalytic activity">
    <reaction evidence="23">
        <text>3-O-[beta-D-Xyl-(1-&gt;4)-Rib-ol-P-Rib-ol-P-3-beta-D-GalNAc-(1-&gt;3)-beta-D-GlcNAc-(1-&gt;4)-(O-6-P-alpha-D-Man)]-Thr-[protein] + UDP-alpha-D-glucuronate = 3-O-[beta-D-GlcA-(1-&gt;3)-beta-D-Xyl-(1-&gt;4)-Rib-ol-P-Rib-ol-P-3-beta-D-GalNAc-(1-&gt;3)-beta-D-GlcNAc-(1-&gt;4)-(O-6-P-alpha-D-Man)]-Thr-[protein] + UDP + H(+)</text>
        <dbReference type="Rhea" id="RHEA:46860"/>
        <dbReference type="Rhea" id="RHEA-COMP:15023"/>
        <dbReference type="Rhea" id="RHEA-COMP:17482"/>
        <dbReference type="ChEBI" id="CHEBI:15378"/>
        <dbReference type="ChEBI" id="CHEBI:58052"/>
        <dbReference type="ChEBI" id="CHEBI:58223"/>
        <dbReference type="ChEBI" id="CHEBI:142405"/>
        <dbReference type="ChEBI" id="CHEBI:177336"/>
    </reaction>
</comment>
<dbReference type="GO" id="GO:0015020">
    <property type="term" value="F:glucuronosyltransferase activity"/>
    <property type="evidence" value="ECO:0007669"/>
    <property type="project" value="InterPro"/>
</dbReference>
<evidence type="ECO:0000256" key="6">
    <source>
        <dbReference type="ARBA" id="ARBA00017962"/>
    </source>
</evidence>
<evidence type="ECO:0000256" key="8">
    <source>
        <dbReference type="ARBA" id="ARBA00022679"/>
    </source>
</evidence>
<evidence type="ECO:0000256" key="25">
    <source>
        <dbReference type="ARBA" id="ARBA00067448"/>
    </source>
</evidence>
<evidence type="ECO:0000256" key="14">
    <source>
        <dbReference type="ARBA" id="ARBA00023136"/>
    </source>
</evidence>
<dbReference type="Proteomes" id="UP001152622">
    <property type="component" value="Chromosome 19"/>
</dbReference>
<dbReference type="GO" id="GO:0016272">
    <property type="term" value="C:prefoldin complex"/>
    <property type="evidence" value="ECO:0007669"/>
    <property type="project" value="InterPro"/>
</dbReference>
<dbReference type="InterPro" id="IPR002777">
    <property type="entry name" value="PFD_beta-like"/>
</dbReference>
<evidence type="ECO:0000256" key="4">
    <source>
        <dbReference type="ARBA" id="ARBA00008045"/>
    </source>
</evidence>
<dbReference type="EMBL" id="JAINUF010000019">
    <property type="protein sequence ID" value="KAJ8336652.1"/>
    <property type="molecule type" value="Genomic_DNA"/>
</dbReference>
<name>A0A9Q1ED72_SYNKA</name>
<keyword evidence="11" id="KW-0735">Signal-anchor</keyword>
<keyword evidence="14" id="KW-0472">Membrane</keyword>
<dbReference type="OrthoDB" id="9974378at2759"/>
<dbReference type="PANTHER" id="PTHR46420">
    <property type="entry name" value="BETA-1,4-GLUCURONYLTRANSFERASE 1"/>
    <property type="match status" value="1"/>
</dbReference>
<evidence type="ECO:0000256" key="15">
    <source>
        <dbReference type="ARBA" id="ARBA00023180"/>
    </source>
</evidence>
<gene>
    <name evidence="27" type="ORF">SKAU_G00378720</name>
</gene>
<evidence type="ECO:0000256" key="24">
    <source>
        <dbReference type="ARBA" id="ARBA00066061"/>
    </source>
</evidence>
<evidence type="ECO:0000256" key="18">
    <source>
        <dbReference type="ARBA" id="ARBA00024667"/>
    </source>
</evidence>
<feature type="region of interest" description="Disordered" evidence="26">
    <location>
        <begin position="1"/>
        <end position="28"/>
    </location>
</feature>
<keyword evidence="8" id="KW-0808">Transferase</keyword>
<evidence type="ECO:0000256" key="26">
    <source>
        <dbReference type="SAM" id="MobiDB-lite"/>
    </source>
</evidence>
<evidence type="ECO:0000256" key="13">
    <source>
        <dbReference type="ARBA" id="ARBA00023034"/>
    </source>
</evidence>
<keyword evidence="7" id="KW-0328">Glycosyltransferase</keyword>
<dbReference type="InterPro" id="IPR043189">
    <property type="entry name" value="B4GAT1"/>
</dbReference>
<reference evidence="27" key="1">
    <citation type="journal article" date="2023" name="Science">
        <title>Genome structures resolve the early diversification of teleost fishes.</title>
        <authorList>
            <person name="Parey E."/>
            <person name="Louis A."/>
            <person name="Montfort J."/>
            <person name="Bouchez O."/>
            <person name="Roques C."/>
            <person name="Iampietro C."/>
            <person name="Lluch J."/>
            <person name="Castinel A."/>
            <person name="Donnadieu C."/>
            <person name="Desvignes T."/>
            <person name="Floi Bucao C."/>
            <person name="Jouanno E."/>
            <person name="Wen M."/>
            <person name="Mejri S."/>
            <person name="Dirks R."/>
            <person name="Jansen H."/>
            <person name="Henkel C."/>
            <person name="Chen W.J."/>
            <person name="Zahm M."/>
            <person name="Cabau C."/>
            <person name="Klopp C."/>
            <person name="Thompson A.W."/>
            <person name="Robinson-Rechavi M."/>
            <person name="Braasch I."/>
            <person name="Lecointre G."/>
            <person name="Bobe J."/>
            <person name="Postlethwait J.H."/>
            <person name="Berthelot C."/>
            <person name="Roest Crollius H."/>
            <person name="Guiguen Y."/>
        </authorList>
    </citation>
    <scope>NUCLEOTIDE SEQUENCE</scope>
    <source>
        <strain evidence="27">WJC10195</strain>
    </source>
</reference>
<dbReference type="PANTHER" id="PTHR46420:SF1">
    <property type="entry name" value="BETA-1,4-GLUCURONYLTRANSFERASE 1"/>
    <property type="match status" value="1"/>
</dbReference>
<dbReference type="Pfam" id="PF13896">
    <property type="entry name" value="Glyco_transf_49"/>
    <property type="match status" value="1"/>
</dbReference>
<comment type="similarity">
    <text evidence="5">Belongs to the glycosyltransferase 49 family.</text>
</comment>
<keyword evidence="28" id="KW-1185">Reference proteome</keyword>
<keyword evidence="15" id="KW-0325">Glycoprotein</keyword>
<organism evidence="27 28">
    <name type="scientific">Synaphobranchus kaupii</name>
    <name type="common">Kaup's arrowtooth eel</name>
    <dbReference type="NCBI Taxonomy" id="118154"/>
    <lineage>
        <taxon>Eukaryota</taxon>
        <taxon>Metazoa</taxon>
        <taxon>Chordata</taxon>
        <taxon>Craniata</taxon>
        <taxon>Vertebrata</taxon>
        <taxon>Euteleostomi</taxon>
        <taxon>Actinopterygii</taxon>
        <taxon>Neopterygii</taxon>
        <taxon>Teleostei</taxon>
        <taxon>Anguilliformes</taxon>
        <taxon>Synaphobranchidae</taxon>
        <taxon>Synaphobranchus</taxon>
    </lineage>
</organism>
<feature type="compositionally biased region" description="Low complexity" evidence="26">
    <location>
        <begin position="1"/>
        <end position="18"/>
    </location>
</feature>
<evidence type="ECO:0000256" key="2">
    <source>
        <dbReference type="ARBA" id="ARBA00004323"/>
    </source>
</evidence>
<comment type="cofactor">
    <cofactor evidence="1">
        <name>Mn(2+)</name>
        <dbReference type="ChEBI" id="CHEBI:29035"/>
    </cofactor>
</comment>
<comment type="subunit">
    <text evidence="24">Heterohexamer of two PFD-alpha type and four PFD-beta type subunits. Component of the PAQosome complex which is responsible for the biogenesis of several protein complexes and which consists of R2TP complex members RUVBL1, RUVBL2, RPAP3 and PIH1D1, URI complex members PFDN2, PFDN6, PDRG1, UXT and URI1 as well as ASDURF, POLR2E and DNAAF10/WDR92. Interacts with URI1; the interaction is phosphorylation-dependent and occurs in a growth-dependent manner.</text>
</comment>
<comment type="similarity">
    <text evidence="4">Belongs to the prefoldin subunit beta family.</text>
</comment>
<keyword evidence="10" id="KW-0479">Metal-binding</keyword>
<proteinExistence type="inferred from homology"/>
<dbReference type="GO" id="GO:0000139">
    <property type="term" value="C:Golgi membrane"/>
    <property type="evidence" value="ECO:0007669"/>
    <property type="project" value="UniProtKB-SubCell"/>
</dbReference>